<dbReference type="PANTHER" id="PTHR43015:SF1">
    <property type="entry name" value="D-RIBITOL-5-PHOSPHATE CYTIDYLYLTRANSFERASE"/>
    <property type="match status" value="1"/>
</dbReference>
<keyword evidence="2 4" id="KW-0548">Nucleotidyltransferase</keyword>
<dbReference type="PROSITE" id="PS01295">
    <property type="entry name" value="ISPD"/>
    <property type="match status" value="1"/>
</dbReference>
<name>A0A2H4UTB4_9VIRU</name>
<evidence type="ECO:0000313" key="5">
    <source>
        <dbReference type="Proteomes" id="UP000240325"/>
    </source>
</evidence>
<protein>
    <submittedName>
        <fullName evidence="4">2-C-methyl-D-erythritol 4-phosphate cytidylyltransferase</fullName>
    </submittedName>
</protein>
<evidence type="ECO:0000259" key="3">
    <source>
        <dbReference type="Pfam" id="PF04991"/>
    </source>
</evidence>
<organism evidence="4">
    <name type="scientific">Bodo saltans virus</name>
    <dbReference type="NCBI Taxonomy" id="2024608"/>
    <lineage>
        <taxon>Viruses</taxon>
        <taxon>Varidnaviria</taxon>
        <taxon>Bamfordvirae</taxon>
        <taxon>Nucleocytoviricota</taxon>
        <taxon>Megaviricetes</taxon>
        <taxon>Imitervirales</taxon>
        <taxon>Mimiviridae</taxon>
        <taxon>Klosneuvirinae</taxon>
        <taxon>Theiavirus</taxon>
        <taxon>Theiavirus salishense</taxon>
    </lineage>
</organism>
<dbReference type="InterPro" id="IPR007074">
    <property type="entry name" value="LicD/FKTN/FKRP_NTP_transf"/>
</dbReference>
<dbReference type="Proteomes" id="UP000240325">
    <property type="component" value="Segment"/>
</dbReference>
<gene>
    <name evidence="4" type="ORF">BMW23_0120</name>
</gene>
<dbReference type="Gene3D" id="3.90.550.10">
    <property type="entry name" value="Spore Coat Polysaccharide Biosynthesis Protein SpsA, Chain A"/>
    <property type="match status" value="1"/>
</dbReference>
<evidence type="ECO:0000313" key="4">
    <source>
        <dbReference type="EMBL" id="ATZ80180.1"/>
    </source>
</evidence>
<reference evidence="4" key="1">
    <citation type="journal article" date="2017" name="Elife">
        <title>The kinetoplastid-infecting Bodo saltans virus (BsV), a window into the most abundant giant viruses in the sea.</title>
        <authorList>
            <person name="Deeg C.M."/>
            <person name="Chow C.-E.T."/>
            <person name="Suttle C.A."/>
        </authorList>
    </citation>
    <scope>NUCLEOTIDE SEQUENCE</scope>
    <source>
        <strain evidence="4">NG1</strain>
    </source>
</reference>
<proteinExistence type="predicted"/>
<dbReference type="EMBL" id="MF782455">
    <property type="protein sequence ID" value="ATZ80180.1"/>
    <property type="molecule type" value="Genomic_DNA"/>
</dbReference>
<dbReference type="InterPro" id="IPR018294">
    <property type="entry name" value="ISPD_synthase_CS"/>
</dbReference>
<evidence type="ECO:0000256" key="2">
    <source>
        <dbReference type="ARBA" id="ARBA00022695"/>
    </source>
</evidence>
<dbReference type="GO" id="GO:0008299">
    <property type="term" value="P:isoprenoid biosynthetic process"/>
    <property type="evidence" value="ECO:0007669"/>
    <property type="project" value="InterPro"/>
</dbReference>
<feature type="domain" description="LicD/FKTN/FKRP nucleotidyltransferase" evidence="3">
    <location>
        <begin position="39"/>
        <end position="69"/>
    </location>
</feature>
<dbReference type="PANTHER" id="PTHR43015">
    <property type="entry name" value="D-RIBITOL-5-PHOSPHATE CYTIDYLYLTRANSFERASE"/>
    <property type="match status" value="1"/>
</dbReference>
<accession>A0A2H4UTB4</accession>
<keyword evidence="1" id="KW-0808">Transferase</keyword>
<dbReference type="GO" id="GO:0009100">
    <property type="term" value="P:glycoprotein metabolic process"/>
    <property type="evidence" value="ECO:0007669"/>
    <property type="project" value="UniProtKB-ARBA"/>
</dbReference>
<dbReference type="Pfam" id="PF04991">
    <property type="entry name" value="LicD"/>
    <property type="match status" value="1"/>
</dbReference>
<dbReference type="Pfam" id="PF01128">
    <property type="entry name" value="IspD"/>
    <property type="match status" value="1"/>
</dbReference>
<dbReference type="InterPro" id="IPR034683">
    <property type="entry name" value="IspD/TarI"/>
</dbReference>
<dbReference type="SUPFAM" id="SSF53448">
    <property type="entry name" value="Nucleotide-diphospho-sugar transferases"/>
    <property type="match status" value="1"/>
</dbReference>
<dbReference type="GO" id="GO:0070567">
    <property type="term" value="F:cytidylyltransferase activity"/>
    <property type="evidence" value="ECO:0007669"/>
    <property type="project" value="InterPro"/>
</dbReference>
<dbReference type="InterPro" id="IPR029044">
    <property type="entry name" value="Nucleotide-diphossugar_trans"/>
</dbReference>
<keyword evidence="5" id="KW-1185">Reference proteome</keyword>
<evidence type="ECO:0000256" key="1">
    <source>
        <dbReference type="ARBA" id="ARBA00022679"/>
    </source>
</evidence>
<sequence length="456" mass="53852">MELYEFNKYFGKHNGYDKYKDSAIQLLKETIEILNEFCIDYFLISGTLLGCIRHNDIMQWDDDIDLIIDNKILAVYDEIVEKYRDNIIFAKKDNWIIKTCFKREILHIPHEKQCSEFSEKYNFPYIDLFLFGYDNDKKNIFFFNKSWDVTYFFPYRIVEFCGINVSIPYDPYKFLSINYGDTYISSVVSKNWCHKTESGIDDIKTISFLDYTKYANKPSLLMNFELYNMKNNIAIPQSFNNHGINVGIVLAGGFSSRFNSSTMKQLFCINGKKIIEYTIDAMEKLDNIIIVTNDKCFYEINELFCSNNKIILLNNNIDCRTESLHIALEYIKTNFHTNNIVIHDVARPYIKKNHIENILKECENGIVYSQYCLNLTNGLIKINKGIEFVDRNEYIETCTPICINYELAMFIYKHYFDVNNRITCEFLPIVDIMKLQYKLLFGNNNFLKKITVIDDI</sequence>